<proteinExistence type="predicted"/>
<comment type="caution">
    <text evidence="2">The sequence shown here is derived from an EMBL/GenBank/DDBJ whole genome shotgun (WGS) entry which is preliminary data.</text>
</comment>
<keyword evidence="1" id="KW-0472">Membrane</keyword>
<keyword evidence="3" id="KW-1185">Reference proteome</keyword>
<evidence type="ECO:0000256" key="1">
    <source>
        <dbReference type="SAM" id="Phobius"/>
    </source>
</evidence>
<feature type="transmembrane region" description="Helical" evidence="1">
    <location>
        <begin position="44"/>
        <end position="66"/>
    </location>
</feature>
<gene>
    <name evidence="2" type="ORF">OIU85_015769</name>
</gene>
<dbReference type="AlphaFoldDB" id="A0A9Q0ZP31"/>
<sequence>MDFNWTVSFFIKGLCDCKLGISEKVQANKYKWLFFSLYLFPLRLLYMVFHQLGSLLVSLLAGYPLVHSQNLLKEFAQAPPWERV</sequence>
<accession>A0A9Q0ZP31</accession>
<dbReference type="EMBL" id="JAPFFL010000002">
    <property type="protein sequence ID" value="KAJ6741613.1"/>
    <property type="molecule type" value="Genomic_DNA"/>
</dbReference>
<keyword evidence="1" id="KW-1133">Transmembrane helix</keyword>
<reference evidence="2" key="1">
    <citation type="submission" date="2022-11" db="EMBL/GenBank/DDBJ databases">
        <authorList>
            <person name="Hyden B.L."/>
            <person name="Feng K."/>
            <person name="Yates T."/>
            <person name="Jawdy S."/>
            <person name="Smart L.B."/>
            <person name="Muchero W."/>
        </authorList>
    </citation>
    <scope>NUCLEOTIDE SEQUENCE</scope>
    <source>
        <tissue evidence="2">Shoot tip</tissue>
    </source>
</reference>
<keyword evidence="1" id="KW-0812">Transmembrane</keyword>
<evidence type="ECO:0000313" key="3">
    <source>
        <dbReference type="Proteomes" id="UP001151529"/>
    </source>
</evidence>
<reference evidence="2" key="2">
    <citation type="journal article" date="2023" name="Int. J. Mol. Sci.">
        <title>De Novo Assembly and Annotation of 11 Diverse Shrub Willow (Salix) Genomes Reveals Novel Gene Organization in Sex-Linked Regions.</title>
        <authorList>
            <person name="Hyden B."/>
            <person name="Feng K."/>
            <person name="Yates T.B."/>
            <person name="Jawdy S."/>
            <person name="Cereghino C."/>
            <person name="Smart L.B."/>
            <person name="Muchero W."/>
        </authorList>
    </citation>
    <scope>NUCLEOTIDE SEQUENCE [LARGE SCALE GENOMIC DNA]</scope>
    <source>
        <tissue evidence="2">Shoot tip</tissue>
    </source>
</reference>
<evidence type="ECO:0000313" key="2">
    <source>
        <dbReference type="EMBL" id="KAJ6741613.1"/>
    </source>
</evidence>
<organism evidence="2 3">
    <name type="scientific">Salix viminalis</name>
    <name type="common">Common osier</name>
    <name type="synonym">Basket willow</name>
    <dbReference type="NCBI Taxonomy" id="40686"/>
    <lineage>
        <taxon>Eukaryota</taxon>
        <taxon>Viridiplantae</taxon>
        <taxon>Streptophyta</taxon>
        <taxon>Embryophyta</taxon>
        <taxon>Tracheophyta</taxon>
        <taxon>Spermatophyta</taxon>
        <taxon>Magnoliopsida</taxon>
        <taxon>eudicotyledons</taxon>
        <taxon>Gunneridae</taxon>
        <taxon>Pentapetalae</taxon>
        <taxon>rosids</taxon>
        <taxon>fabids</taxon>
        <taxon>Malpighiales</taxon>
        <taxon>Salicaceae</taxon>
        <taxon>Saliceae</taxon>
        <taxon>Salix</taxon>
    </lineage>
</organism>
<name>A0A9Q0ZP31_SALVM</name>
<dbReference type="Proteomes" id="UP001151529">
    <property type="component" value="Chromosome 6"/>
</dbReference>
<protein>
    <submittedName>
        <fullName evidence="2">Uncharacterized protein</fullName>
    </submittedName>
</protein>